<proteinExistence type="predicted"/>
<comment type="caution">
    <text evidence="6">The sequence shown here is derived from an EMBL/GenBank/DDBJ whole genome shotgun (WGS) entry which is preliminary data.</text>
</comment>
<protein>
    <submittedName>
        <fullName evidence="6">MAPEG family protein</fullName>
    </submittedName>
</protein>
<evidence type="ECO:0000256" key="2">
    <source>
        <dbReference type="ARBA" id="ARBA00022692"/>
    </source>
</evidence>
<feature type="transmembrane region" description="Helical" evidence="5">
    <location>
        <begin position="6"/>
        <end position="28"/>
    </location>
</feature>
<evidence type="ECO:0000256" key="4">
    <source>
        <dbReference type="ARBA" id="ARBA00023136"/>
    </source>
</evidence>
<dbReference type="SUPFAM" id="SSF161084">
    <property type="entry name" value="MAPEG domain-like"/>
    <property type="match status" value="1"/>
</dbReference>
<dbReference type="RefSeq" id="WP_248211127.1">
    <property type="nucleotide sequence ID" value="NZ_JALNMH010000015.1"/>
</dbReference>
<evidence type="ECO:0000256" key="1">
    <source>
        <dbReference type="ARBA" id="ARBA00004370"/>
    </source>
</evidence>
<reference evidence="6" key="1">
    <citation type="submission" date="2022-04" db="EMBL/GenBank/DDBJ databases">
        <title>Lysobacter sp. CAU 1642 isolated from sea sand.</title>
        <authorList>
            <person name="Kim W."/>
        </authorList>
    </citation>
    <scope>NUCLEOTIDE SEQUENCE</scope>
    <source>
        <strain evidence="6">CAU 1642</strain>
    </source>
</reference>
<feature type="transmembrane region" description="Helical" evidence="5">
    <location>
        <begin position="111"/>
        <end position="131"/>
    </location>
</feature>
<keyword evidence="3 5" id="KW-1133">Transmembrane helix</keyword>
<evidence type="ECO:0000313" key="7">
    <source>
        <dbReference type="Proteomes" id="UP001431449"/>
    </source>
</evidence>
<keyword evidence="2 5" id="KW-0812">Transmembrane</keyword>
<feature type="transmembrane region" description="Helical" evidence="5">
    <location>
        <begin position="54"/>
        <end position="73"/>
    </location>
</feature>
<comment type="subcellular location">
    <subcellularLocation>
        <location evidence="1">Membrane</location>
    </subcellularLocation>
</comment>
<evidence type="ECO:0000313" key="6">
    <source>
        <dbReference type="EMBL" id="MCK7595287.1"/>
    </source>
</evidence>
<dbReference type="EMBL" id="JALNMH010000015">
    <property type="protein sequence ID" value="MCK7595287.1"/>
    <property type="molecule type" value="Genomic_DNA"/>
</dbReference>
<gene>
    <name evidence="6" type="ORF">M0G41_16630</name>
</gene>
<keyword evidence="7" id="KW-1185">Reference proteome</keyword>
<name>A0ABT0GMR1_9GAMM</name>
<evidence type="ECO:0000256" key="3">
    <source>
        <dbReference type="ARBA" id="ARBA00022989"/>
    </source>
</evidence>
<dbReference type="InterPro" id="IPR001129">
    <property type="entry name" value="Membr-assoc_MAPEG"/>
</dbReference>
<sequence length="134" mass="14348">MTAIMLPVTSLYAALLGQLILALALNVIRHRRRAGVALGDGGDRQLMRAMRAHGNAIETVPVLLILMLLLELAAFPTAWLHGLGATLLISRLLHAGGLLRRSGPSPGRLWGMGLSLLLALLMPLMLIWHVVLAG</sequence>
<dbReference type="Gene3D" id="1.20.120.550">
    <property type="entry name" value="Membrane associated eicosanoid/glutathione metabolism-like domain"/>
    <property type="match status" value="1"/>
</dbReference>
<dbReference type="PANTHER" id="PTHR35814:SF1">
    <property type="entry name" value="GLUTATHIONE S-TRANSFERASE-RELATED"/>
    <property type="match status" value="1"/>
</dbReference>
<evidence type="ECO:0000256" key="5">
    <source>
        <dbReference type="SAM" id="Phobius"/>
    </source>
</evidence>
<organism evidence="6 7">
    <name type="scientific">Pseudomarimonas salicorniae</name>
    <dbReference type="NCBI Taxonomy" id="2933270"/>
    <lineage>
        <taxon>Bacteria</taxon>
        <taxon>Pseudomonadati</taxon>
        <taxon>Pseudomonadota</taxon>
        <taxon>Gammaproteobacteria</taxon>
        <taxon>Lysobacterales</taxon>
        <taxon>Lysobacteraceae</taxon>
        <taxon>Pseudomarimonas</taxon>
    </lineage>
</organism>
<dbReference type="InterPro" id="IPR023352">
    <property type="entry name" value="MAPEG-like_dom_sf"/>
</dbReference>
<dbReference type="Proteomes" id="UP001431449">
    <property type="component" value="Unassembled WGS sequence"/>
</dbReference>
<dbReference type="PANTHER" id="PTHR35814">
    <property type="match status" value="1"/>
</dbReference>
<accession>A0ABT0GMR1</accession>
<dbReference type="Pfam" id="PF01124">
    <property type="entry name" value="MAPEG"/>
    <property type="match status" value="1"/>
</dbReference>
<keyword evidence="4 5" id="KW-0472">Membrane</keyword>